<dbReference type="EMBL" id="MRCG01000014">
    <property type="protein sequence ID" value="OKH46163.1"/>
    <property type="molecule type" value="Genomic_DNA"/>
</dbReference>
<dbReference type="GO" id="GO:0032259">
    <property type="term" value="P:methylation"/>
    <property type="evidence" value="ECO:0007669"/>
    <property type="project" value="UniProtKB-KW"/>
</dbReference>
<evidence type="ECO:0000313" key="6">
    <source>
        <dbReference type="Proteomes" id="UP000185557"/>
    </source>
</evidence>
<gene>
    <name evidence="5" type="ORF">NIES30_17870</name>
</gene>
<dbReference type="InterPro" id="IPR007213">
    <property type="entry name" value="Ppm1/Ppm2/Tcmp"/>
</dbReference>
<comment type="similarity">
    <text evidence="1 4">Belongs to the UPF0677 family.</text>
</comment>
<dbReference type="Pfam" id="PF04072">
    <property type="entry name" value="LCM"/>
    <property type="match status" value="1"/>
</dbReference>
<dbReference type="InterPro" id="IPR029063">
    <property type="entry name" value="SAM-dependent_MTases_sf"/>
</dbReference>
<dbReference type="EC" id="2.1.1.-" evidence="4"/>
<dbReference type="SUPFAM" id="SSF53335">
    <property type="entry name" value="S-adenosyl-L-methionine-dependent methyltransferases"/>
    <property type="match status" value="1"/>
</dbReference>
<keyword evidence="4" id="KW-0949">S-adenosyl-L-methionine</keyword>
<comment type="function">
    <text evidence="4">Exhibits S-adenosyl-L-methionine-dependent methyltransferase activity.</text>
</comment>
<dbReference type="PANTHER" id="PTHR43619">
    <property type="entry name" value="S-ADENOSYL-L-METHIONINE-DEPENDENT METHYLTRANSFERASE YKTD-RELATED"/>
    <property type="match status" value="1"/>
</dbReference>
<evidence type="ECO:0000313" key="5">
    <source>
        <dbReference type="EMBL" id="OKH46163.1"/>
    </source>
</evidence>
<evidence type="ECO:0000256" key="3">
    <source>
        <dbReference type="ARBA" id="ARBA00022679"/>
    </source>
</evidence>
<dbReference type="PANTHER" id="PTHR43619:SF2">
    <property type="entry name" value="S-ADENOSYL-L-METHIONINE-DEPENDENT METHYLTRANSFERASES SUPERFAMILY PROTEIN"/>
    <property type="match status" value="1"/>
</dbReference>
<evidence type="ECO:0000256" key="2">
    <source>
        <dbReference type="ARBA" id="ARBA00022603"/>
    </source>
</evidence>
<dbReference type="AlphaFoldDB" id="A0A1U7J2D2"/>
<protein>
    <recommendedName>
        <fullName evidence="4">S-adenosyl-L-methionine-dependent methyltransferase</fullName>
        <ecNumber evidence="4">2.1.1.-</ecNumber>
    </recommendedName>
</protein>
<dbReference type="Gene3D" id="3.40.50.150">
    <property type="entry name" value="Vaccinia Virus protein VP39"/>
    <property type="match status" value="1"/>
</dbReference>
<dbReference type="RefSeq" id="WP_073609794.1">
    <property type="nucleotide sequence ID" value="NZ_MRCG01000014.1"/>
</dbReference>
<dbReference type="GO" id="GO:0008168">
    <property type="term" value="F:methyltransferase activity"/>
    <property type="evidence" value="ECO:0007669"/>
    <property type="project" value="UniProtKB-UniRule"/>
</dbReference>
<accession>A0A1U7J2D2</accession>
<reference evidence="5 6" key="1">
    <citation type="submission" date="2016-11" db="EMBL/GenBank/DDBJ databases">
        <title>Draft Genome Sequences of Nine Cyanobacterial Strains from Diverse Habitats.</title>
        <authorList>
            <person name="Zhu T."/>
            <person name="Hou S."/>
            <person name="Lu X."/>
            <person name="Hess W.R."/>
        </authorList>
    </citation>
    <scope>NUCLEOTIDE SEQUENCE [LARGE SCALE GENOMIC DNA]</scope>
    <source>
        <strain evidence="5 6">NIES-30</strain>
    </source>
</reference>
<organism evidence="5 6">
    <name type="scientific">Phormidium tenue NIES-30</name>
    <dbReference type="NCBI Taxonomy" id="549789"/>
    <lineage>
        <taxon>Bacteria</taxon>
        <taxon>Bacillati</taxon>
        <taxon>Cyanobacteriota</taxon>
        <taxon>Cyanophyceae</taxon>
        <taxon>Oscillatoriophycideae</taxon>
        <taxon>Oscillatoriales</taxon>
        <taxon>Oscillatoriaceae</taxon>
        <taxon>Phormidium</taxon>
    </lineage>
</organism>
<keyword evidence="6" id="KW-1185">Reference proteome</keyword>
<keyword evidence="2 4" id="KW-0489">Methyltransferase</keyword>
<comment type="caution">
    <text evidence="5">The sequence shown here is derived from an EMBL/GenBank/DDBJ whole genome shotgun (WGS) entry which is preliminary data.</text>
</comment>
<proteinExistence type="inferred from homology"/>
<sequence>MSSTSTDPVSYTAQIVAAKRAIEQFLPTPLFNDPYAKDLAGDEVEHLLAKWREVADRQGRSLADIIAKRTRYIAIRTRFFDDLLLATLPQFSKPQVVILGSGLDTRAYRLPCPPATTLYEVDLPGVLDYKANALRNIKPNCRHYMIAGDLENFQSGWIARLLEAGLRQESPTIWLLEGVVMYLPEPSAHSLLRTIAALSCPGSVLGMDAVKSGSILAAHNAENADRGRVVRHWQFGCDEPQQLLQGYGWSAEVSKPQDIGQAHGRYPKSMPVTAEVGGHQQERGVWLVKARKDR</sequence>
<dbReference type="OrthoDB" id="9800233at2"/>
<dbReference type="NCBIfam" id="TIGR00027">
    <property type="entry name" value="mthyl_TIGR00027"/>
    <property type="match status" value="1"/>
</dbReference>
<name>A0A1U7J2D2_9CYAN</name>
<dbReference type="STRING" id="549789.NIES30_17870"/>
<dbReference type="Proteomes" id="UP000185557">
    <property type="component" value="Unassembled WGS sequence"/>
</dbReference>
<keyword evidence="3" id="KW-0808">Transferase</keyword>
<dbReference type="InterPro" id="IPR011610">
    <property type="entry name" value="SAM_mthyl_Trfase_ML2640-like"/>
</dbReference>
<evidence type="ECO:0000256" key="1">
    <source>
        <dbReference type="ARBA" id="ARBA00008138"/>
    </source>
</evidence>
<evidence type="ECO:0000256" key="4">
    <source>
        <dbReference type="RuleBase" id="RU362030"/>
    </source>
</evidence>